<dbReference type="EMBL" id="CAJVPQ010027413">
    <property type="protein sequence ID" value="CAG8771089.1"/>
    <property type="molecule type" value="Genomic_DNA"/>
</dbReference>
<sequence>LAVADPANVEAFNVYEGAEEIVEEGEAEETRCLLADCQAASIFRMASYFDRVEDEDFLDYIVEE</sequence>
<feature type="non-terminal residue" evidence="1">
    <location>
        <position position="1"/>
    </location>
</feature>
<feature type="non-terminal residue" evidence="1">
    <location>
        <position position="64"/>
    </location>
</feature>
<evidence type="ECO:0000313" key="1">
    <source>
        <dbReference type="EMBL" id="CAG8771089.1"/>
    </source>
</evidence>
<proteinExistence type="predicted"/>
<keyword evidence="2" id="KW-1185">Reference proteome</keyword>
<comment type="caution">
    <text evidence="1">The sequence shown here is derived from an EMBL/GenBank/DDBJ whole genome shotgun (WGS) entry which is preliminary data.</text>
</comment>
<accession>A0A9N9J976</accession>
<gene>
    <name evidence="1" type="ORF">FCALED_LOCUS17543</name>
</gene>
<organism evidence="1 2">
    <name type="scientific">Funneliformis caledonium</name>
    <dbReference type="NCBI Taxonomy" id="1117310"/>
    <lineage>
        <taxon>Eukaryota</taxon>
        <taxon>Fungi</taxon>
        <taxon>Fungi incertae sedis</taxon>
        <taxon>Mucoromycota</taxon>
        <taxon>Glomeromycotina</taxon>
        <taxon>Glomeromycetes</taxon>
        <taxon>Glomerales</taxon>
        <taxon>Glomeraceae</taxon>
        <taxon>Funneliformis</taxon>
    </lineage>
</organism>
<dbReference type="Proteomes" id="UP000789570">
    <property type="component" value="Unassembled WGS sequence"/>
</dbReference>
<dbReference type="AlphaFoldDB" id="A0A9N9J976"/>
<protein>
    <submittedName>
        <fullName evidence="1">14790_t:CDS:1</fullName>
    </submittedName>
</protein>
<reference evidence="1" key="1">
    <citation type="submission" date="2021-06" db="EMBL/GenBank/DDBJ databases">
        <authorList>
            <person name="Kallberg Y."/>
            <person name="Tangrot J."/>
            <person name="Rosling A."/>
        </authorList>
    </citation>
    <scope>NUCLEOTIDE SEQUENCE</scope>
    <source>
        <strain evidence="1">UK204</strain>
    </source>
</reference>
<name>A0A9N9J976_9GLOM</name>
<evidence type="ECO:0000313" key="2">
    <source>
        <dbReference type="Proteomes" id="UP000789570"/>
    </source>
</evidence>